<dbReference type="PANTHER" id="PTHR42767:SF1">
    <property type="entry name" value="ENDO-BETA-1,6-GALACTANASE-LIKE DOMAIN-CONTAINING PROTEIN"/>
    <property type="match status" value="1"/>
</dbReference>
<proteinExistence type="predicted"/>
<dbReference type="SUPFAM" id="SSF49299">
    <property type="entry name" value="PKD domain"/>
    <property type="match status" value="1"/>
</dbReference>
<dbReference type="PROSITE" id="PS51257">
    <property type="entry name" value="PROKAR_LIPOPROTEIN"/>
    <property type="match status" value="1"/>
</dbReference>
<sequence length="552" mass="61319">MKLHRINILLITLLVLGCSSKEGAKPNLAPIVKLEAELVNTNPFTFEFSADALDQEFDPLTYTWDFGNGTTKTGTAIETATFEAGNTYTVSISVTDGNSSPVKDQVNINTNFDLVTVDPSTKFQKIEGFGGFGGQTEYWRTGPFTSDRFVKDLVEDLGITIIRDDVPTNFEIVNDNDDPFDTDLSKFNINEKIDGHHQPFAARIPHLKALKEAGVEKFITSVWSPAPWMKWNNSIDNGTENNSAPAYTRTPDETTNQLKEENYEEFAESMVAYCKIFKREIGIDLYALSVQNEPRFSQFYQSCVYDGEALKELIITVGKRFRKEGLTTKLFAPEDVGYFDGVKSMTLPMLNDVEAREYIDIIATHGYALDGITAGSVDATTWETMYGWGAAYGKQHWMTETSGYENSLNGANDLAKAMYTALKYGQVSAWVFWSLSTQNLDAYSLMNAAGEKSKRYYVSKQFYKYIRPNAHRVASSSTDDILTLAFENEGVSTVVLINVSEESKAVQLSGGVNNYRLIKTGAKSDAEEIAGIGKEEIFIVPAKGVVTLYTGS</sequence>
<reference evidence="3 4" key="1">
    <citation type="submission" date="2018-05" db="EMBL/GenBank/DDBJ databases">
        <title>Complete genome sequence of Arcticibacterium luteifluviistationis SM1504T, a cytophagaceae bacterium isolated from Arctic surface seawater.</title>
        <authorList>
            <person name="Li Y."/>
            <person name="Qin Q.-L."/>
        </authorList>
    </citation>
    <scope>NUCLEOTIDE SEQUENCE [LARGE SCALE GENOMIC DNA]</scope>
    <source>
        <strain evidence="3 4">SM1504</strain>
    </source>
</reference>
<evidence type="ECO:0000313" key="3">
    <source>
        <dbReference type="EMBL" id="AWV98847.1"/>
    </source>
</evidence>
<keyword evidence="4" id="KW-1185">Reference proteome</keyword>
<dbReference type="Pfam" id="PF18911">
    <property type="entry name" value="PKD_4"/>
    <property type="match status" value="1"/>
</dbReference>
<dbReference type="Proteomes" id="UP000249873">
    <property type="component" value="Chromosome"/>
</dbReference>
<accession>A0A2Z4GCI4</accession>
<feature type="domain" description="PKD" evidence="2">
    <location>
        <begin position="58"/>
        <end position="108"/>
    </location>
</feature>
<dbReference type="SMART" id="SM00089">
    <property type="entry name" value="PKD"/>
    <property type="match status" value="1"/>
</dbReference>
<organism evidence="3 4">
    <name type="scientific">Arcticibacterium luteifluviistationis</name>
    <dbReference type="NCBI Taxonomy" id="1784714"/>
    <lineage>
        <taxon>Bacteria</taxon>
        <taxon>Pseudomonadati</taxon>
        <taxon>Bacteroidota</taxon>
        <taxon>Cytophagia</taxon>
        <taxon>Cytophagales</taxon>
        <taxon>Leadbetterellaceae</taxon>
        <taxon>Arcticibacterium</taxon>
    </lineage>
</organism>
<dbReference type="PROSITE" id="PS50093">
    <property type="entry name" value="PKD"/>
    <property type="match status" value="1"/>
</dbReference>
<dbReference type="EMBL" id="CP029480">
    <property type="protein sequence ID" value="AWV98847.1"/>
    <property type="molecule type" value="Genomic_DNA"/>
</dbReference>
<feature type="signal peptide" evidence="1">
    <location>
        <begin position="1"/>
        <end position="24"/>
    </location>
</feature>
<dbReference type="Gene3D" id="2.60.40.10">
    <property type="entry name" value="Immunoglobulins"/>
    <property type="match status" value="1"/>
</dbReference>
<feature type="chain" id="PRO_5016392128" description="PKD domain-containing protein" evidence="1">
    <location>
        <begin position="25"/>
        <end position="552"/>
    </location>
</feature>
<dbReference type="InterPro" id="IPR022409">
    <property type="entry name" value="PKD/Chitinase_dom"/>
</dbReference>
<evidence type="ECO:0000259" key="2">
    <source>
        <dbReference type="PROSITE" id="PS50093"/>
    </source>
</evidence>
<evidence type="ECO:0000313" key="4">
    <source>
        <dbReference type="Proteomes" id="UP000249873"/>
    </source>
</evidence>
<dbReference type="OrthoDB" id="9806701at2"/>
<protein>
    <recommendedName>
        <fullName evidence="2">PKD domain-containing protein</fullName>
    </recommendedName>
</protein>
<dbReference type="PANTHER" id="PTHR42767">
    <property type="entry name" value="ENDO-BETA-1,6-GALACTANASE"/>
    <property type="match status" value="1"/>
</dbReference>
<dbReference type="InterPro" id="IPR000601">
    <property type="entry name" value="PKD_dom"/>
</dbReference>
<dbReference type="SUPFAM" id="SSF51445">
    <property type="entry name" value="(Trans)glycosidases"/>
    <property type="match status" value="1"/>
</dbReference>
<dbReference type="InterPro" id="IPR035986">
    <property type="entry name" value="PKD_dom_sf"/>
</dbReference>
<dbReference type="InterPro" id="IPR039743">
    <property type="entry name" value="6GAL/EXGAL"/>
</dbReference>
<dbReference type="AlphaFoldDB" id="A0A2Z4GCI4"/>
<dbReference type="InterPro" id="IPR013780">
    <property type="entry name" value="Glyco_hydro_b"/>
</dbReference>
<gene>
    <name evidence="3" type="ORF">DJ013_11965</name>
</gene>
<dbReference type="InterPro" id="IPR017853">
    <property type="entry name" value="GH"/>
</dbReference>
<dbReference type="KEGG" id="als:DJ013_11965"/>
<name>A0A2Z4GCI4_9BACT</name>
<keyword evidence="1" id="KW-0732">Signal</keyword>
<dbReference type="Gene3D" id="2.60.40.1180">
    <property type="entry name" value="Golgi alpha-mannosidase II"/>
    <property type="match status" value="1"/>
</dbReference>
<dbReference type="Gene3D" id="3.20.20.80">
    <property type="entry name" value="Glycosidases"/>
    <property type="match status" value="1"/>
</dbReference>
<dbReference type="RefSeq" id="WP_111372040.1">
    <property type="nucleotide sequence ID" value="NZ_CP029480.1"/>
</dbReference>
<evidence type="ECO:0000256" key="1">
    <source>
        <dbReference type="SAM" id="SignalP"/>
    </source>
</evidence>
<dbReference type="CDD" id="cd00146">
    <property type="entry name" value="PKD"/>
    <property type="match status" value="1"/>
</dbReference>
<dbReference type="InterPro" id="IPR013783">
    <property type="entry name" value="Ig-like_fold"/>
</dbReference>
<dbReference type="GO" id="GO:0004553">
    <property type="term" value="F:hydrolase activity, hydrolyzing O-glycosyl compounds"/>
    <property type="evidence" value="ECO:0007669"/>
    <property type="project" value="InterPro"/>
</dbReference>